<dbReference type="InterPro" id="IPR013325">
    <property type="entry name" value="RNA_pol_sigma_r2"/>
</dbReference>
<dbReference type="InterPro" id="IPR036388">
    <property type="entry name" value="WH-like_DNA-bd_sf"/>
</dbReference>
<keyword evidence="3" id="KW-0731">Sigma factor</keyword>
<dbReference type="EMBL" id="JBELOE010000110">
    <property type="protein sequence ID" value="MER2491339.1"/>
    <property type="molecule type" value="Genomic_DNA"/>
</dbReference>
<dbReference type="RefSeq" id="WP_350401006.1">
    <property type="nucleotide sequence ID" value="NZ_JBELOE010000110.1"/>
</dbReference>
<keyword evidence="2" id="KW-0805">Transcription regulation</keyword>
<sequence length="216" mass="25348">MNKGLFSRIKFTITQLIITKLIIGVEFLDIQELKLIKKAQQKDISAFTQLVKNHEREIRICLAARLDEIHEAEDLAQETFIVAFRRIEEFSPERPIKYWFKAIALNLLKNHRRKISHIAAGDANDIEQLIATKIERQIDEQLERQDENILVNALNSCTEALNKNAKKLIKQYYSEGYSVADLTQIYQTRHSTITMRLHRMRDKLRECINQKLSEEV</sequence>
<dbReference type="InterPro" id="IPR039425">
    <property type="entry name" value="RNA_pol_sigma-70-like"/>
</dbReference>
<evidence type="ECO:0000313" key="6">
    <source>
        <dbReference type="EMBL" id="MER2491339.1"/>
    </source>
</evidence>
<comment type="caution">
    <text evidence="6">The sequence shown here is derived from an EMBL/GenBank/DDBJ whole genome shotgun (WGS) entry which is preliminary data.</text>
</comment>
<dbReference type="SUPFAM" id="SSF88659">
    <property type="entry name" value="Sigma3 and sigma4 domains of RNA polymerase sigma factors"/>
    <property type="match status" value="1"/>
</dbReference>
<keyword evidence="7" id="KW-1185">Reference proteome</keyword>
<dbReference type="NCBIfam" id="TIGR02937">
    <property type="entry name" value="sigma70-ECF"/>
    <property type="match status" value="1"/>
</dbReference>
<keyword evidence="4" id="KW-0804">Transcription</keyword>
<dbReference type="SUPFAM" id="SSF88946">
    <property type="entry name" value="Sigma2 domain of RNA polymerase sigma factors"/>
    <property type="match status" value="1"/>
</dbReference>
<dbReference type="Gene3D" id="1.10.10.10">
    <property type="entry name" value="Winged helix-like DNA-binding domain superfamily/Winged helix DNA-binding domain"/>
    <property type="match status" value="1"/>
</dbReference>
<reference evidence="6 7" key="1">
    <citation type="submission" date="2024-06" db="EMBL/GenBank/DDBJ databases">
        <authorList>
            <person name="Chen R.Y."/>
        </authorList>
    </citation>
    <scope>NUCLEOTIDE SEQUENCE [LARGE SCALE GENOMIC DNA]</scope>
    <source>
        <strain evidence="6 7">D2</strain>
    </source>
</reference>
<dbReference type="PANTHER" id="PTHR43133:SF51">
    <property type="entry name" value="RNA POLYMERASE SIGMA FACTOR"/>
    <property type="match status" value="1"/>
</dbReference>
<dbReference type="InterPro" id="IPR013324">
    <property type="entry name" value="RNA_pol_sigma_r3/r4-like"/>
</dbReference>
<dbReference type="Proteomes" id="UP001467690">
    <property type="component" value="Unassembled WGS sequence"/>
</dbReference>
<comment type="similarity">
    <text evidence="1">Belongs to the sigma-70 factor family. ECF subfamily.</text>
</comment>
<evidence type="ECO:0000259" key="5">
    <source>
        <dbReference type="Pfam" id="PF04542"/>
    </source>
</evidence>
<evidence type="ECO:0000256" key="1">
    <source>
        <dbReference type="ARBA" id="ARBA00010641"/>
    </source>
</evidence>
<gene>
    <name evidence="6" type="ORF">ABS311_05525</name>
</gene>
<dbReference type="InterPro" id="IPR007627">
    <property type="entry name" value="RNA_pol_sigma70_r2"/>
</dbReference>
<protein>
    <submittedName>
        <fullName evidence="6">Sigma-70 family RNA polymerase sigma factor</fullName>
    </submittedName>
</protein>
<feature type="domain" description="RNA polymerase sigma-70 region 2" evidence="5">
    <location>
        <begin position="50"/>
        <end position="114"/>
    </location>
</feature>
<evidence type="ECO:0000313" key="7">
    <source>
        <dbReference type="Proteomes" id="UP001467690"/>
    </source>
</evidence>
<dbReference type="Gene3D" id="1.10.1740.10">
    <property type="match status" value="1"/>
</dbReference>
<dbReference type="InterPro" id="IPR014284">
    <property type="entry name" value="RNA_pol_sigma-70_dom"/>
</dbReference>
<dbReference type="PANTHER" id="PTHR43133">
    <property type="entry name" value="RNA POLYMERASE ECF-TYPE SIGMA FACTO"/>
    <property type="match status" value="1"/>
</dbReference>
<proteinExistence type="inferred from homology"/>
<evidence type="ECO:0000256" key="2">
    <source>
        <dbReference type="ARBA" id="ARBA00023015"/>
    </source>
</evidence>
<evidence type="ECO:0000256" key="3">
    <source>
        <dbReference type="ARBA" id="ARBA00023082"/>
    </source>
</evidence>
<organism evidence="6 7">
    <name type="scientific">Catenovulum sediminis</name>
    <dbReference type="NCBI Taxonomy" id="1740262"/>
    <lineage>
        <taxon>Bacteria</taxon>
        <taxon>Pseudomonadati</taxon>
        <taxon>Pseudomonadota</taxon>
        <taxon>Gammaproteobacteria</taxon>
        <taxon>Alteromonadales</taxon>
        <taxon>Alteromonadaceae</taxon>
        <taxon>Catenovulum</taxon>
    </lineage>
</organism>
<evidence type="ECO:0000256" key="4">
    <source>
        <dbReference type="ARBA" id="ARBA00023163"/>
    </source>
</evidence>
<accession>A0ABV1REJ6</accession>
<name>A0ABV1REJ6_9ALTE</name>
<dbReference type="Pfam" id="PF04542">
    <property type="entry name" value="Sigma70_r2"/>
    <property type="match status" value="1"/>
</dbReference>